<name>A0A1T4PL18_9BACT</name>
<dbReference type="InterPro" id="IPR023081">
    <property type="entry name" value="Cell_div_FtsB"/>
</dbReference>
<dbReference type="PANTHER" id="PTHR37485:SF1">
    <property type="entry name" value="CELL DIVISION PROTEIN FTSB"/>
    <property type="match status" value="1"/>
</dbReference>
<keyword evidence="3" id="KW-0812">Transmembrane</keyword>
<evidence type="ECO:0000256" key="4">
    <source>
        <dbReference type="ARBA" id="ARBA00022989"/>
    </source>
</evidence>
<evidence type="ECO:0000313" key="9">
    <source>
        <dbReference type="Proteomes" id="UP000190102"/>
    </source>
</evidence>
<gene>
    <name evidence="8" type="ORF">SAMN02745119_02020</name>
</gene>
<accession>A0A1T4PL18</accession>
<evidence type="ECO:0000256" key="7">
    <source>
        <dbReference type="SAM" id="Coils"/>
    </source>
</evidence>
<dbReference type="OrthoDB" id="5520945at2"/>
<dbReference type="PANTHER" id="PTHR37485">
    <property type="entry name" value="CELL DIVISION PROTEIN FTSB"/>
    <property type="match status" value="1"/>
</dbReference>
<feature type="coiled-coil region" evidence="7">
    <location>
        <begin position="35"/>
        <end position="69"/>
    </location>
</feature>
<keyword evidence="1" id="KW-1003">Cell membrane</keyword>
<keyword evidence="5" id="KW-0472">Membrane</keyword>
<dbReference type="AlphaFoldDB" id="A0A1T4PL18"/>
<sequence length="99" mass="11709">MTGIRITRRTWLIPAACLSFILFFTVFGERGLLRIYEMRQEKQRIERTVADLRVENQKLRLSIEALHSDRHQLERIARKELGLVRPNEVIYQFPPSGSK</sequence>
<dbReference type="Proteomes" id="UP000190102">
    <property type="component" value="Unassembled WGS sequence"/>
</dbReference>
<evidence type="ECO:0000313" key="8">
    <source>
        <dbReference type="EMBL" id="SJZ92284.1"/>
    </source>
</evidence>
<reference evidence="9" key="1">
    <citation type="submission" date="2017-02" db="EMBL/GenBank/DDBJ databases">
        <authorList>
            <person name="Varghese N."/>
            <person name="Submissions S."/>
        </authorList>
    </citation>
    <scope>NUCLEOTIDE SEQUENCE [LARGE SCALE GENOMIC DNA]</scope>
    <source>
        <strain evidence="9">ATCC BAA-34</strain>
    </source>
</reference>
<evidence type="ECO:0000256" key="3">
    <source>
        <dbReference type="ARBA" id="ARBA00022692"/>
    </source>
</evidence>
<dbReference type="STRING" id="115783.SAMN02745119_02020"/>
<keyword evidence="6" id="KW-0131">Cell cycle</keyword>
<evidence type="ECO:0000256" key="1">
    <source>
        <dbReference type="ARBA" id="ARBA00022475"/>
    </source>
</evidence>
<keyword evidence="7" id="KW-0175">Coiled coil</keyword>
<evidence type="ECO:0000256" key="6">
    <source>
        <dbReference type="ARBA" id="ARBA00023306"/>
    </source>
</evidence>
<keyword evidence="2 8" id="KW-0132">Cell division</keyword>
<dbReference type="EMBL" id="FUWR01000010">
    <property type="protein sequence ID" value="SJZ92284.1"/>
    <property type="molecule type" value="Genomic_DNA"/>
</dbReference>
<keyword evidence="4" id="KW-1133">Transmembrane helix</keyword>
<evidence type="ECO:0000256" key="5">
    <source>
        <dbReference type="ARBA" id="ARBA00023136"/>
    </source>
</evidence>
<dbReference type="Pfam" id="PF04977">
    <property type="entry name" value="DivIC"/>
    <property type="match status" value="1"/>
</dbReference>
<organism evidence="8 9">
    <name type="scientific">Trichlorobacter thiogenes</name>
    <dbReference type="NCBI Taxonomy" id="115783"/>
    <lineage>
        <taxon>Bacteria</taxon>
        <taxon>Pseudomonadati</taxon>
        <taxon>Thermodesulfobacteriota</taxon>
        <taxon>Desulfuromonadia</taxon>
        <taxon>Geobacterales</taxon>
        <taxon>Geobacteraceae</taxon>
        <taxon>Trichlorobacter</taxon>
    </lineage>
</organism>
<dbReference type="InterPro" id="IPR007060">
    <property type="entry name" value="FtsL/DivIC"/>
</dbReference>
<evidence type="ECO:0000256" key="2">
    <source>
        <dbReference type="ARBA" id="ARBA00022618"/>
    </source>
</evidence>
<keyword evidence="9" id="KW-1185">Reference proteome</keyword>
<protein>
    <submittedName>
        <fullName evidence="8">Cell division protein FtsB</fullName>
    </submittedName>
</protein>
<dbReference type="RefSeq" id="WP_078790302.1">
    <property type="nucleotide sequence ID" value="NZ_FUWR01000010.1"/>
</dbReference>
<dbReference type="GO" id="GO:0043093">
    <property type="term" value="P:FtsZ-dependent cytokinesis"/>
    <property type="evidence" value="ECO:0007669"/>
    <property type="project" value="TreeGrafter"/>
</dbReference>
<dbReference type="GO" id="GO:0030428">
    <property type="term" value="C:cell septum"/>
    <property type="evidence" value="ECO:0007669"/>
    <property type="project" value="TreeGrafter"/>
</dbReference>
<proteinExistence type="predicted"/>